<dbReference type="GO" id="GO:0008782">
    <property type="term" value="F:adenosylhomocysteine nucleosidase activity"/>
    <property type="evidence" value="ECO:0007669"/>
    <property type="project" value="UniProtKB-EC"/>
</dbReference>
<sequence length="250" mass="26412">MAVIGIMSAMHEELAAVLAAMPDKHLVRVAGRDFGLGHWHGHEVVVVLSRIGKVAAATTATALIERFKVDALVFTGAAGGLAADAQVGDVVVASALVQHDMDASPLFPKHEVPLYGRSRFDTDAALSKALAAAASQVLSDPAQHLGAQAIADFHLLSPRVHQGLIASGDRFVSTTAESQALQLSLPEALAVEMEGAAVAQVCLDYGVPFAAVRTISDRADDEAHSDFGRFIRDVASRYSLAILSQWLMQR</sequence>
<name>A0ABT6X4C1_9BURK</name>
<dbReference type="RefSeq" id="WP_283223227.1">
    <property type="nucleotide sequence ID" value="NZ_JASGBH010000002.1"/>
</dbReference>
<evidence type="ECO:0000313" key="8">
    <source>
        <dbReference type="Proteomes" id="UP001431902"/>
    </source>
</evidence>
<dbReference type="PANTHER" id="PTHR46832:SF1">
    <property type="entry name" value="5'-METHYLTHIOADENOSINE_S-ADENOSYLHOMOCYSTEINE NUCLEOSIDASE"/>
    <property type="match status" value="1"/>
</dbReference>
<keyword evidence="8" id="KW-1185">Reference proteome</keyword>
<dbReference type="Gene3D" id="3.40.50.1580">
    <property type="entry name" value="Nucleoside phosphorylase domain"/>
    <property type="match status" value="1"/>
</dbReference>
<dbReference type="NCBIfam" id="NF004079">
    <property type="entry name" value="PRK05584.1"/>
    <property type="match status" value="1"/>
</dbReference>
<dbReference type="PANTHER" id="PTHR46832">
    <property type="entry name" value="5'-METHYLTHIOADENOSINE/S-ADENOSYLHOMOCYSTEINE NUCLEOSIDASE"/>
    <property type="match status" value="1"/>
</dbReference>
<dbReference type="SUPFAM" id="SSF53167">
    <property type="entry name" value="Purine and uridine phosphorylases"/>
    <property type="match status" value="1"/>
</dbReference>
<evidence type="ECO:0000313" key="7">
    <source>
        <dbReference type="EMBL" id="MDI9232817.1"/>
    </source>
</evidence>
<evidence type="ECO:0000256" key="3">
    <source>
        <dbReference type="ARBA" id="ARBA00022605"/>
    </source>
</evidence>
<dbReference type="CDD" id="cd09008">
    <property type="entry name" value="MTAN"/>
    <property type="match status" value="1"/>
</dbReference>
<dbReference type="EC" id="3.2.2.9" evidence="2"/>
<gene>
    <name evidence="7" type="ORF">QLQ16_03110</name>
</gene>
<accession>A0ABT6X4C1</accession>
<dbReference type="InterPro" id="IPR035994">
    <property type="entry name" value="Nucleoside_phosphorylase_sf"/>
</dbReference>
<evidence type="ECO:0000256" key="2">
    <source>
        <dbReference type="ARBA" id="ARBA00011974"/>
    </source>
</evidence>
<keyword evidence="3" id="KW-0028">Amino-acid biosynthesis</keyword>
<feature type="domain" description="Nucleoside phosphorylase" evidence="6">
    <location>
        <begin position="4"/>
        <end position="237"/>
    </location>
</feature>
<dbReference type="Proteomes" id="UP001431902">
    <property type="component" value="Unassembled WGS sequence"/>
</dbReference>
<keyword evidence="4 7" id="KW-0378">Hydrolase</keyword>
<dbReference type="Pfam" id="PF01048">
    <property type="entry name" value="PNP_UDP_1"/>
    <property type="match status" value="1"/>
</dbReference>
<proteinExistence type="predicted"/>
<protein>
    <recommendedName>
        <fullName evidence="2">adenosylhomocysteine nucleosidase</fullName>
        <ecNumber evidence="2">3.2.2.9</ecNumber>
    </recommendedName>
</protein>
<dbReference type="InterPro" id="IPR000845">
    <property type="entry name" value="Nucleoside_phosphorylase_d"/>
</dbReference>
<evidence type="ECO:0000256" key="5">
    <source>
        <dbReference type="ARBA" id="ARBA00023167"/>
    </source>
</evidence>
<dbReference type="InterPro" id="IPR010049">
    <property type="entry name" value="MTA_SAH_Nsdase"/>
</dbReference>
<evidence type="ECO:0000259" key="6">
    <source>
        <dbReference type="Pfam" id="PF01048"/>
    </source>
</evidence>
<dbReference type="EMBL" id="JASGBH010000002">
    <property type="protein sequence ID" value="MDI9232817.1"/>
    <property type="molecule type" value="Genomic_DNA"/>
</dbReference>
<comment type="caution">
    <text evidence="7">The sequence shown here is derived from an EMBL/GenBank/DDBJ whole genome shotgun (WGS) entry which is preliminary data.</text>
</comment>
<keyword evidence="7" id="KW-0326">Glycosidase</keyword>
<keyword evidence="5" id="KW-0486">Methionine biosynthesis</keyword>
<evidence type="ECO:0000256" key="1">
    <source>
        <dbReference type="ARBA" id="ARBA00004945"/>
    </source>
</evidence>
<organism evidence="7 8">
    <name type="scientific">Limnohabitans lacus</name>
    <dbReference type="NCBI Taxonomy" id="3045173"/>
    <lineage>
        <taxon>Bacteria</taxon>
        <taxon>Pseudomonadati</taxon>
        <taxon>Pseudomonadota</taxon>
        <taxon>Betaproteobacteria</taxon>
        <taxon>Burkholderiales</taxon>
        <taxon>Comamonadaceae</taxon>
        <taxon>Limnohabitans</taxon>
    </lineage>
</organism>
<comment type="pathway">
    <text evidence="1">Amino-acid biosynthesis; L-methionine biosynthesis via salvage pathway; S-methyl-5-thio-alpha-D-ribose 1-phosphate from S-methyl-5'-thioadenosine (hydrolase route): step 1/2.</text>
</comment>
<evidence type="ECO:0000256" key="4">
    <source>
        <dbReference type="ARBA" id="ARBA00022801"/>
    </source>
</evidence>
<dbReference type="NCBIfam" id="TIGR01704">
    <property type="entry name" value="MTA_SAH-Nsdase"/>
    <property type="match status" value="1"/>
</dbReference>
<reference evidence="7" key="1">
    <citation type="submission" date="2023-05" db="EMBL/GenBank/DDBJ databases">
        <title>Limnohabitans sp. strain HM2-2 Genome sequencing and assembly.</title>
        <authorList>
            <person name="Jung Y."/>
        </authorList>
    </citation>
    <scope>NUCLEOTIDE SEQUENCE</scope>
    <source>
        <strain evidence="7">HM2-2</strain>
    </source>
</reference>